<dbReference type="EMBL" id="AUND01000023">
    <property type="protein sequence ID" value="KEO52835.1"/>
    <property type="molecule type" value="Genomic_DNA"/>
</dbReference>
<dbReference type="Proteomes" id="UP000027432">
    <property type="component" value="Unassembled WGS sequence"/>
</dbReference>
<evidence type="ECO:0000313" key="3">
    <source>
        <dbReference type="Proteomes" id="UP000027432"/>
    </source>
</evidence>
<organism evidence="2 3">
    <name type="scientific">Thioclava pacifica DSM 10166</name>
    <dbReference type="NCBI Taxonomy" id="1353537"/>
    <lineage>
        <taxon>Bacteria</taxon>
        <taxon>Pseudomonadati</taxon>
        <taxon>Pseudomonadota</taxon>
        <taxon>Alphaproteobacteria</taxon>
        <taxon>Rhodobacterales</taxon>
        <taxon>Paracoccaceae</taxon>
        <taxon>Thioclava</taxon>
    </lineage>
</organism>
<accession>A0A074JAG4</accession>
<proteinExistence type="predicted"/>
<dbReference type="RefSeq" id="WP_038077098.1">
    <property type="nucleotide sequence ID" value="NZ_AUND01000023.1"/>
</dbReference>
<name>A0A074JAG4_9RHOB</name>
<feature type="region of interest" description="Disordered" evidence="1">
    <location>
        <begin position="48"/>
        <end position="70"/>
    </location>
</feature>
<dbReference type="STRING" id="1353537.TP2_07805"/>
<evidence type="ECO:0000256" key="1">
    <source>
        <dbReference type="SAM" id="MobiDB-lite"/>
    </source>
</evidence>
<protein>
    <submittedName>
        <fullName evidence="2">Uncharacterized protein</fullName>
    </submittedName>
</protein>
<reference evidence="2 3" key="1">
    <citation type="submission" date="2013-07" db="EMBL/GenBank/DDBJ databases">
        <title>Thioclava pacifica DSM 10166 Genome Sequencing.</title>
        <authorList>
            <person name="Lai Q."/>
            <person name="Shao Z."/>
        </authorList>
    </citation>
    <scope>NUCLEOTIDE SEQUENCE [LARGE SCALE GENOMIC DNA]</scope>
    <source>
        <strain evidence="2 3">DSM 10166</strain>
    </source>
</reference>
<keyword evidence="3" id="KW-1185">Reference proteome</keyword>
<gene>
    <name evidence="2" type="ORF">TP2_07805</name>
</gene>
<dbReference type="AlphaFoldDB" id="A0A074JAG4"/>
<feature type="compositionally biased region" description="Basic and acidic residues" evidence="1">
    <location>
        <begin position="59"/>
        <end position="70"/>
    </location>
</feature>
<comment type="caution">
    <text evidence="2">The sequence shown here is derived from an EMBL/GenBank/DDBJ whole genome shotgun (WGS) entry which is preliminary data.</text>
</comment>
<sequence>MQTQAMQIFAAMTALAICYRERRGFAQVFEEIKARRSDRSIVDRMVWGTGQRKLQTPPADHREPPVSRKEPLVDRLMEEVARREKTDEAHRNFSGVSISRVARATIRSNGRDDTLL</sequence>
<evidence type="ECO:0000313" key="2">
    <source>
        <dbReference type="EMBL" id="KEO52835.1"/>
    </source>
</evidence>